<dbReference type="Gene3D" id="1.50.10.10">
    <property type="match status" value="1"/>
</dbReference>
<dbReference type="GO" id="GO:0005975">
    <property type="term" value="P:carbohydrate metabolic process"/>
    <property type="evidence" value="ECO:0007669"/>
    <property type="project" value="InterPro"/>
</dbReference>
<dbReference type="Pfam" id="PF17389">
    <property type="entry name" value="Bac_rhamnosid6H"/>
    <property type="match status" value="1"/>
</dbReference>
<evidence type="ECO:0000256" key="2">
    <source>
        <dbReference type="ARBA" id="ARBA00012652"/>
    </source>
</evidence>
<dbReference type="InterPro" id="IPR035398">
    <property type="entry name" value="Bac_rhamnosid_C"/>
</dbReference>
<evidence type="ECO:0000259" key="4">
    <source>
        <dbReference type="Pfam" id="PF17389"/>
    </source>
</evidence>
<dbReference type="SUPFAM" id="SSF48208">
    <property type="entry name" value="Six-hairpin glycosidases"/>
    <property type="match status" value="1"/>
</dbReference>
<reference evidence="6 7" key="1">
    <citation type="submission" date="2012-10" db="EMBL/GenBank/DDBJ databases">
        <title>Genome assembly of Amycolatopsis azurea DSM 43854.</title>
        <authorList>
            <person name="Khatri I."/>
            <person name="Kaur I."/>
            <person name="Subramanian S."/>
            <person name="Mayilraj S."/>
        </authorList>
    </citation>
    <scope>NUCLEOTIDE SEQUENCE [LARGE SCALE GENOMIC DNA]</scope>
    <source>
        <strain evidence="6 7">DSM 43854</strain>
    </source>
</reference>
<gene>
    <name evidence="6" type="ORF">C791_5011</name>
</gene>
<dbReference type="RefSeq" id="WP_005151597.1">
    <property type="nucleotide sequence ID" value="NZ_ANMG01000005.1"/>
</dbReference>
<dbReference type="Pfam" id="PF17390">
    <property type="entry name" value="Bac_rhamnosid_C"/>
    <property type="match status" value="1"/>
</dbReference>
<dbReference type="InterPro" id="IPR008928">
    <property type="entry name" value="6-hairpin_glycosidase_sf"/>
</dbReference>
<evidence type="ECO:0000256" key="3">
    <source>
        <dbReference type="ARBA" id="ARBA00022801"/>
    </source>
</evidence>
<evidence type="ECO:0000313" key="7">
    <source>
        <dbReference type="Proteomes" id="UP000014137"/>
    </source>
</evidence>
<evidence type="ECO:0000313" key="6">
    <source>
        <dbReference type="EMBL" id="EMD29271.1"/>
    </source>
</evidence>
<dbReference type="PATRIC" id="fig|1238180.3.peg.997"/>
<feature type="domain" description="Alpha-L-rhamnosidase C-terminal" evidence="5">
    <location>
        <begin position="224"/>
        <end position="298"/>
    </location>
</feature>
<organism evidence="6 7">
    <name type="scientific">Amycolatopsis azurea DSM 43854</name>
    <dbReference type="NCBI Taxonomy" id="1238180"/>
    <lineage>
        <taxon>Bacteria</taxon>
        <taxon>Bacillati</taxon>
        <taxon>Actinomycetota</taxon>
        <taxon>Actinomycetes</taxon>
        <taxon>Pseudonocardiales</taxon>
        <taxon>Pseudonocardiaceae</taxon>
        <taxon>Amycolatopsis</taxon>
    </lineage>
</organism>
<evidence type="ECO:0000256" key="1">
    <source>
        <dbReference type="ARBA" id="ARBA00001445"/>
    </source>
</evidence>
<evidence type="ECO:0000259" key="5">
    <source>
        <dbReference type="Pfam" id="PF17390"/>
    </source>
</evidence>
<dbReference type="PANTHER" id="PTHR33307:SF6">
    <property type="entry name" value="ALPHA-RHAMNOSIDASE (EUROFUNG)-RELATED"/>
    <property type="match status" value="1"/>
</dbReference>
<dbReference type="InterPro" id="IPR016007">
    <property type="entry name" value="Alpha_rhamnosid"/>
</dbReference>
<proteinExistence type="predicted"/>
<name>M2QRI7_9PSEU</name>
<accession>M2QRI7</accession>
<dbReference type="Proteomes" id="UP000014137">
    <property type="component" value="Unassembled WGS sequence"/>
</dbReference>
<comment type="caution">
    <text evidence="6">The sequence shown here is derived from an EMBL/GenBank/DDBJ whole genome shotgun (WGS) entry which is preliminary data.</text>
</comment>
<protein>
    <recommendedName>
        <fullName evidence="2">alpha-L-rhamnosidase</fullName>
        <ecNumber evidence="2">3.2.1.40</ecNumber>
    </recommendedName>
</protein>
<dbReference type="PANTHER" id="PTHR33307">
    <property type="entry name" value="ALPHA-RHAMNOSIDASE (EUROFUNG)"/>
    <property type="match status" value="1"/>
</dbReference>
<dbReference type="InterPro" id="IPR035396">
    <property type="entry name" value="Bac_rhamnosid6H"/>
</dbReference>
<dbReference type="InterPro" id="IPR012341">
    <property type="entry name" value="6hp_glycosidase-like_sf"/>
</dbReference>
<feature type="domain" description="Alpha-L-rhamnosidase six-hairpin glycosidase" evidence="4">
    <location>
        <begin position="47"/>
        <end position="198"/>
    </location>
</feature>
<dbReference type="EC" id="3.2.1.40" evidence="2"/>
<dbReference type="Gene3D" id="2.60.420.10">
    <property type="entry name" value="Maltose phosphorylase, domain 3"/>
    <property type="match status" value="1"/>
</dbReference>
<sequence>MWDTGYHFGEHLEPGPPKPLATLGRRNLTQITDLDEFTAAVVEEMSARDHGVFATAYFHRSARLLARIAAILGHDEDARRYRRLAAEVRTAWQKEFVAADGTLADPTQATYVRALAFELVPEELRGRTAARLAALIRDAGTRPGTGLPATHLLLPTLAENGHLDLAYELLFQRGTPSWMSVPERGGTTFWESWDGIGADGSIRLALNLPTRASVVEFLHGFIAGIRLDRQIPAYRRFTVAPRPGGGITWAEARYESPYGAIEVSWRIAGGEFSLEVIVPPGTTADVVLPDGTRAEAGPGTHGFAGVAPDAGVG</sequence>
<dbReference type="EMBL" id="ANMG01000005">
    <property type="protein sequence ID" value="EMD29271.1"/>
    <property type="molecule type" value="Genomic_DNA"/>
</dbReference>
<dbReference type="AlphaFoldDB" id="M2QRI7"/>
<dbReference type="GO" id="GO:0030596">
    <property type="term" value="F:alpha-L-rhamnosidase activity"/>
    <property type="evidence" value="ECO:0007669"/>
    <property type="project" value="UniProtKB-EC"/>
</dbReference>
<keyword evidence="3" id="KW-0378">Hydrolase</keyword>
<comment type="catalytic activity">
    <reaction evidence="1">
        <text>Hydrolysis of terminal non-reducing alpha-L-rhamnose residues in alpha-L-rhamnosides.</text>
        <dbReference type="EC" id="3.2.1.40"/>
    </reaction>
</comment>